<reference evidence="1 2" key="1">
    <citation type="submission" date="2017-07" db="EMBL/GenBank/DDBJ databases">
        <title>Phylogenetic study on the rhizospheric bacterium Ochrobactrum sp. A44.</title>
        <authorList>
            <person name="Krzyzanowska D.M."/>
            <person name="Ossowicki A."/>
            <person name="Rajewska M."/>
            <person name="Maciag T."/>
            <person name="Kaczynski Z."/>
            <person name="Czerwicka M."/>
            <person name="Jafra S."/>
        </authorList>
    </citation>
    <scope>NUCLEOTIDE SEQUENCE [LARGE SCALE GENOMIC DNA]</scope>
    <source>
        <strain evidence="1 2">CCUG 30717</strain>
    </source>
</reference>
<protein>
    <submittedName>
        <fullName evidence="1">Uncharacterized protein</fullName>
    </submittedName>
</protein>
<accession>A0A256GAJ4</accession>
<proteinExistence type="predicted"/>
<dbReference type="AlphaFoldDB" id="A0A256GAJ4"/>
<sequence length="66" mass="7293">MIGIRIHGKKKQARLAVCSDMSWADCGSITRRIDASGDFYRIAPMATGAPSRCPVMRALVTRGFHR</sequence>
<name>A0A256GAJ4_9HYPH</name>
<evidence type="ECO:0000313" key="1">
    <source>
        <dbReference type="EMBL" id="OYR23946.1"/>
    </source>
</evidence>
<evidence type="ECO:0000313" key="2">
    <source>
        <dbReference type="Proteomes" id="UP000216188"/>
    </source>
</evidence>
<keyword evidence="2" id="KW-1185">Reference proteome</keyword>
<gene>
    <name evidence="1" type="ORF">CEV34_3279</name>
</gene>
<organism evidence="1 2">
    <name type="scientific">Brucella pseudogrignonensis</name>
    <dbReference type="NCBI Taxonomy" id="419475"/>
    <lineage>
        <taxon>Bacteria</taxon>
        <taxon>Pseudomonadati</taxon>
        <taxon>Pseudomonadota</taxon>
        <taxon>Alphaproteobacteria</taxon>
        <taxon>Hyphomicrobiales</taxon>
        <taxon>Brucellaceae</taxon>
        <taxon>Brucella/Ochrobactrum group</taxon>
        <taxon>Brucella</taxon>
    </lineage>
</organism>
<dbReference type="EMBL" id="NNRM01000037">
    <property type="protein sequence ID" value="OYR23946.1"/>
    <property type="molecule type" value="Genomic_DNA"/>
</dbReference>
<comment type="caution">
    <text evidence="1">The sequence shown here is derived from an EMBL/GenBank/DDBJ whole genome shotgun (WGS) entry which is preliminary data.</text>
</comment>
<dbReference type="Proteomes" id="UP000216188">
    <property type="component" value="Unassembled WGS sequence"/>
</dbReference>